<reference evidence="3 4" key="1">
    <citation type="submission" date="2020-05" db="EMBL/GenBank/DDBJ databases">
        <title>MicrobeNet Type strains.</title>
        <authorList>
            <person name="Nicholson A.C."/>
        </authorList>
    </citation>
    <scope>NUCLEOTIDE SEQUENCE [LARGE SCALE GENOMIC DNA]</scope>
    <source>
        <strain evidence="3 4">JCM 14547</strain>
    </source>
</reference>
<dbReference type="SUPFAM" id="SSF53474">
    <property type="entry name" value="alpha/beta-Hydrolases"/>
    <property type="match status" value="1"/>
</dbReference>
<protein>
    <recommendedName>
        <fullName evidence="2">HPt domain-containing protein</fullName>
    </recommendedName>
</protein>
<dbReference type="RefSeq" id="WP_171203709.1">
    <property type="nucleotide sequence ID" value="NZ_JABEMA010000223.1"/>
</dbReference>
<dbReference type="Gene3D" id="3.40.50.1820">
    <property type="entry name" value="alpha/beta hydrolase"/>
    <property type="match status" value="1"/>
</dbReference>
<feature type="domain" description="HPt" evidence="2">
    <location>
        <begin position="5"/>
        <end position="109"/>
    </location>
</feature>
<dbReference type="PANTHER" id="PTHR43395:SF1">
    <property type="entry name" value="CHEMOTAXIS PROTEIN CHEA"/>
    <property type="match status" value="1"/>
</dbReference>
<feature type="modified residue" description="Phosphohistidine" evidence="1">
    <location>
        <position position="52"/>
    </location>
</feature>
<evidence type="ECO:0000313" key="3">
    <source>
        <dbReference type="EMBL" id="NNH23926.1"/>
    </source>
</evidence>
<evidence type="ECO:0000256" key="1">
    <source>
        <dbReference type="PROSITE-ProRule" id="PRU00110"/>
    </source>
</evidence>
<evidence type="ECO:0000313" key="4">
    <source>
        <dbReference type="Proteomes" id="UP000555552"/>
    </source>
</evidence>
<accession>A0A849BWT3</accession>
<dbReference type="SUPFAM" id="SSF47226">
    <property type="entry name" value="Histidine-containing phosphotransfer domain, HPT domain"/>
    <property type="match status" value="1"/>
</dbReference>
<feature type="non-terminal residue" evidence="3">
    <location>
        <position position="165"/>
    </location>
</feature>
<dbReference type="Pfam" id="PF01627">
    <property type="entry name" value="Hpt"/>
    <property type="match status" value="1"/>
</dbReference>
<dbReference type="Proteomes" id="UP000555552">
    <property type="component" value="Unassembled WGS sequence"/>
</dbReference>
<dbReference type="PROSITE" id="PS50894">
    <property type="entry name" value="HPT"/>
    <property type="match status" value="1"/>
</dbReference>
<dbReference type="InterPro" id="IPR008207">
    <property type="entry name" value="Sig_transdc_His_kin_Hpt_dom"/>
</dbReference>
<dbReference type="AlphaFoldDB" id="A0A849BWT3"/>
<sequence length="165" mass="17491">MDDGALEGMDEIVSEFLVESEENLDELDQQLVALEADPSSRQLLAGIFRTIHTIKGTSGFLAFSDLERLAHVGETLLARLRDGRAVATPQTVTVLLHMVDAVRGLLGRIEATGSDAGADLTGVLAASTVGEEGPRVVFVHGLFGQGRNWATVARSLAGGPRRVTV</sequence>
<dbReference type="PANTHER" id="PTHR43395">
    <property type="entry name" value="SENSOR HISTIDINE KINASE CHEA"/>
    <property type="match status" value="1"/>
</dbReference>
<comment type="caution">
    <text evidence="3">The sequence shown here is derived from an EMBL/GenBank/DDBJ whole genome shotgun (WGS) entry which is preliminary data.</text>
</comment>
<dbReference type="InterPro" id="IPR051315">
    <property type="entry name" value="Bact_Chemotaxis_CheA"/>
</dbReference>
<evidence type="ECO:0000259" key="2">
    <source>
        <dbReference type="PROSITE" id="PS50894"/>
    </source>
</evidence>
<proteinExistence type="predicted"/>
<keyword evidence="4" id="KW-1185">Reference proteome</keyword>
<dbReference type="Gene3D" id="1.20.120.160">
    <property type="entry name" value="HPT domain"/>
    <property type="match status" value="1"/>
</dbReference>
<name>A0A849BWT3_9ACTN</name>
<dbReference type="GO" id="GO:0000160">
    <property type="term" value="P:phosphorelay signal transduction system"/>
    <property type="evidence" value="ECO:0007669"/>
    <property type="project" value="InterPro"/>
</dbReference>
<dbReference type="SMART" id="SM00073">
    <property type="entry name" value="HPT"/>
    <property type="match status" value="1"/>
</dbReference>
<dbReference type="CDD" id="cd00088">
    <property type="entry name" value="HPT"/>
    <property type="match status" value="1"/>
</dbReference>
<keyword evidence="1" id="KW-0597">Phosphoprotein</keyword>
<organism evidence="3 4">
    <name type="scientific">Pseudokineococcus marinus</name>
    <dbReference type="NCBI Taxonomy" id="351215"/>
    <lineage>
        <taxon>Bacteria</taxon>
        <taxon>Bacillati</taxon>
        <taxon>Actinomycetota</taxon>
        <taxon>Actinomycetes</taxon>
        <taxon>Kineosporiales</taxon>
        <taxon>Kineosporiaceae</taxon>
        <taxon>Pseudokineococcus</taxon>
    </lineage>
</organism>
<dbReference type="EMBL" id="JABEMA010000223">
    <property type="protein sequence ID" value="NNH23926.1"/>
    <property type="molecule type" value="Genomic_DNA"/>
</dbReference>
<gene>
    <name evidence="3" type="ORF">HLB09_12680</name>
</gene>
<dbReference type="InterPro" id="IPR036641">
    <property type="entry name" value="HPT_dom_sf"/>
</dbReference>
<dbReference type="InterPro" id="IPR029058">
    <property type="entry name" value="AB_hydrolase_fold"/>
</dbReference>